<evidence type="ECO:0000313" key="3">
    <source>
        <dbReference type="Proteomes" id="UP000321204"/>
    </source>
</evidence>
<sequence length="81" mass="8934">MNNHNEGPRNKEDNTQSTFETRPDVTPRREGGDDALAERNPSDSRMDEKVIVNEQSSQKIVNAPSQTGAHAAEAENTVDEV</sequence>
<dbReference type="OrthoDB" id="681122at2"/>
<reference evidence="2 3" key="1">
    <citation type="journal article" date="2015" name="Int. J. Syst. Evol. Microbiol.">
        <title>Flavisolibacter ginsenosidimutans sp. nov., with ginsenoside-converting activity isolated from soil used for cultivating ginseng.</title>
        <authorList>
            <person name="Zhao Y."/>
            <person name="Liu Q."/>
            <person name="Kang M.S."/>
            <person name="Jin F."/>
            <person name="Yu H."/>
            <person name="Im W.T."/>
        </authorList>
    </citation>
    <scope>NUCLEOTIDE SEQUENCE [LARGE SCALE GENOMIC DNA]</scope>
    <source>
        <strain evidence="2 3">Gsoil 636</strain>
    </source>
</reference>
<accession>A0A5B8UHE8</accession>
<gene>
    <name evidence="2" type="ORF">FSB75_09245</name>
</gene>
<keyword evidence="3" id="KW-1185">Reference proteome</keyword>
<feature type="compositionally biased region" description="Basic and acidic residues" evidence="1">
    <location>
        <begin position="1"/>
        <end position="14"/>
    </location>
</feature>
<feature type="region of interest" description="Disordered" evidence="1">
    <location>
        <begin position="1"/>
        <end position="81"/>
    </location>
</feature>
<name>A0A5B8UHE8_9BACT</name>
<proteinExistence type="predicted"/>
<dbReference type="RefSeq" id="WP_146786037.1">
    <property type="nucleotide sequence ID" value="NZ_BAABIO010000001.1"/>
</dbReference>
<organism evidence="2 3">
    <name type="scientific">Flavisolibacter ginsenosidimutans</name>
    <dbReference type="NCBI Taxonomy" id="661481"/>
    <lineage>
        <taxon>Bacteria</taxon>
        <taxon>Pseudomonadati</taxon>
        <taxon>Bacteroidota</taxon>
        <taxon>Chitinophagia</taxon>
        <taxon>Chitinophagales</taxon>
        <taxon>Chitinophagaceae</taxon>
        <taxon>Flavisolibacter</taxon>
    </lineage>
</organism>
<dbReference type="Proteomes" id="UP000321204">
    <property type="component" value="Chromosome"/>
</dbReference>
<feature type="compositionally biased region" description="Basic and acidic residues" evidence="1">
    <location>
        <begin position="21"/>
        <end position="51"/>
    </location>
</feature>
<protein>
    <submittedName>
        <fullName evidence="2">Uncharacterized protein</fullName>
    </submittedName>
</protein>
<dbReference type="KEGG" id="fgg:FSB75_09245"/>
<dbReference type="AlphaFoldDB" id="A0A5B8UHE8"/>
<evidence type="ECO:0000313" key="2">
    <source>
        <dbReference type="EMBL" id="QEC56071.1"/>
    </source>
</evidence>
<feature type="compositionally biased region" description="Polar residues" evidence="1">
    <location>
        <begin position="53"/>
        <end position="68"/>
    </location>
</feature>
<evidence type="ECO:0000256" key="1">
    <source>
        <dbReference type="SAM" id="MobiDB-lite"/>
    </source>
</evidence>
<dbReference type="EMBL" id="CP042433">
    <property type="protein sequence ID" value="QEC56071.1"/>
    <property type="molecule type" value="Genomic_DNA"/>
</dbReference>